<comment type="caution">
    <text evidence="1">The sequence shown here is derived from an EMBL/GenBank/DDBJ whole genome shotgun (WGS) entry which is preliminary data.</text>
</comment>
<dbReference type="RefSeq" id="WP_215239105.1">
    <property type="nucleotide sequence ID" value="NZ_CAJRAF010000002.1"/>
</dbReference>
<dbReference type="Proteomes" id="UP000680038">
    <property type="component" value="Unassembled WGS sequence"/>
</dbReference>
<name>A0A916JCP5_9BACT</name>
<evidence type="ECO:0000313" key="2">
    <source>
        <dbReference type="Proteomes" id="UP000680038"/>
    </source>
</evidence>
<organism evidence="1 2">
    <name type="scientific">Dyadobacter helix</name>
    <dbReference type="NCBI Taxonomy" id="2822344"/>
    <lineage>
        <taxon>Bacteria</taxon>
        <taxon>Pseudomonadati</taxon>
        <taxon>Bacteroidota</taxon>
        <taxon>Cytophagia</taxon>
        <taxon>Cytophagales</taxon>
        <taxon>Spirosomataceae</taxon>
        <taxon>Dyadobacter</taxon>
    </lineage>
</organism>
<proteinExistence type="predicted"/>
<accession>A0A916JCP5</accession>
<dbReference type="EMBL" id="CAJRAF010000002">
    <property type="protein sequence ID" value="CAG5000485.1"/>
    <property type="molecule type" value="Genomic_DNA"/>
</dbReference>
<keyword evidence="2" id="KW-1185">Reference proteome</keyword>
<reference evidence="1" key="1">
    <citation type="submission" date="2021-04" db="EMBL/GenBank/DDBJ databases">
        <authorList>
            <person name="Rodrigo-Torres L."/>
            <person name="Arahal R. D."/>
            <person name="Lucena T."/>
        </authorList>
    </citation>
    <scope>NUCLEOTIDE SEQUENCE</scope>
    <source>
        <strain evidence="1">CECT 9275</strain>
    </source>
</reference>
<sequence length="450" mass="49223">MFILPTRLVIFLFVLCSAICLNAVPGFAKNRIRAGVARTDITPPLGTPLRGYYVERLASAVHDPLFAKALVIQDGQNTIVLVFLDLIDVPEIAVKKARAEIAAKFKVPYANISVSSTHTHTGPLFNNTYELMVADRISEAVEKAFGNLQEVTIKSGKGTEEHISFQRRYMMKDGTVKFNPGILNPEIVRPMGPIDPEIGILYLERTDQKPLAVLVNFALHLDTAGGTEISADFPMYLQQQIGKAIGEDVLVLFGLGTCGNVNHINVKEASTLNGFARTESIGNTLAADVIKAIPAMKVQRIKKITVKREELKLTIPEYTTAQINAARINAKKVSTHGSSTPEIREAMKILRVHDRQGKPIDAEVQVFGLGDVGIVTLPGEIFVELGLAIKKGSSFPNTFIFTLSNNSTGYIPDAPAYAYGAYEVEVSRVVKGQGERLVESALKMIHEIRK</sequence>
<evidence type="ECO:0000313" key="1">
    <source>
        <dbReference type="EMBL" id="CAG5000485.1"/>
    </source>
</evidence>
<evidence type="ECO:0008006" key="3">
    <source>
        <dbReference type="Google" id="ProtNLM"/>
    </source>
</evidence>
<dbReference type="AlphaFoldDB" id="A0A916JCP5"/>
<protein>
    <recommendedName>
        <fullName evidence="3">Neutral/alkaline non-lysosomal ceramidase N-terminal domain-containing protein</fullName>
    </recommendedName>
</protein>
<gene>
    <name evidence="1" type="ORF">DYBT9275_02473</name>
</gene>